<gene>
    <name evidence="2" type="ORF">SAMN02745126_05051</name>
</gene>
<evidence type="ECO:0000313" key="2">
    <source>
        <dbReference type="EMBL" id="SKA30924.1"/>
    </source>
</evidence>
<dbReference type="Proteomes" id="UP000190092">
    <property type="component" value="Unassembled WGS sequence"/>
</dbReference>
<evidence type="ECO:0000313" key="3">
    <source>
        <dbReference type="Proteomes" id="UP000190092"/>
    </source>
</evidence>
<dbReference type="EMBL" id="FUWJ01000009">
    <property type="protein sequence ID" value="SKA30924.1"/>
    <property type="molecule type" value="Genomic_DNA"/>
</dbReference>
<name>A0A1T4SRP1_9HYPH</name>
<reference evidence="3" key="1">
    <citation type="submission" date="2017-02" db="EMBL/GenBank/DDBJ databases">
        <authorList>
            <person name="Varghese N."/>
            <person name="Submissions S."/>
        </authorList>
    </citation>
    <scope>NUCLEOTIDE SEQUENCE [LARGE SCALE GENOMIC DNA]</scope>
    <source>
        <strain evidence="3">ATCC 27094</strain>
    </source>
</reference>
<dbReference type="RefSeq" id="WP_085936799.1">
    <property type="nucleotide sequence ID" value="NZ_FUWJ01000009.1"/>
</dbReference>
<proteinExistence type="predicted"/>
<protein>
    <recommendedName>
        <fullName evidence="4">SpoIIAA-like</fullName>
    </recommendedName>
</protein>
<organism evidence="2 3">
    <name type="scientific">Enhydrobacter aerosaccus</name>
    <dbReference type="NCBI Taxonomy" id="225324"/>
    <lineage>
        <taxon>Bacteria</taxon>
        <taxon>Pseudomonadati</taxon>
        <taxon>Pseudomonadota</taxon>
        <taxon>Alphaproteobacteria</taxon>
        <taxon>Hyphomicrobiales</taxon>
        <taxon>Enhydrobacter</taxon>
    </lineage>
</organism>
<dbReference type="AlphaFoldDB" id="A0A1T4SRP1"/>
<evidence type="ECO:0000256" key="1">
    <source>
        <dbReference type="SAM" id="MobiDB-lite"/>
    </source>
</evidence>
<dbReference type="STRING" id="225324.SAMN02745126_05051"/>
<accession>A0A1T4SRP1</accession>
<evidence type="ECO:0008006" key="4">
    <source>
        <dbReference type="Google" id="ProtNLM"/>
    </source>
</evidence>
<sequence>MPLHSTFSHPLRLVITVAKGDVLPREMLDYLGRLDASGARPYRKIFDVTALEMPITSEAIRNLASIVRAREAEGPVGPVAIVVGTDSAYRKAQLFVREATMKRPIKVFREQHQARKWLDSFEAAPKDGNPDDPPRRSG</sequence>
<feature type="region of interest" description="Disordered" evidence="1">
    <location>
        <begin position="119"/>
        <end position="138"/>
    </location>
</feature>
<dbReference type="OrthoDB" id="7376200at2"/>
<keyword evidence="3" id="KW-1185">Reference proteome</keyword>